<evidence type="ECO:0000256" key="1">
    <source>
        <dbReference type="SAM" id="MobiDB-lite"/>
    </source>
</evidence>
<feature type="transmembrane region" description="Helical" evidence="2">
    <location>
        <begin position="153"/>
        <end position="174"/>
    </location>
</feature>
<dbReference type="AlphaFoldDB" id="A0A941B0N2"/>
<proteinExistence type="predicted"/>
<name>A0A941B0N2_9ACTN</name>
<feature type="transmembrane region" description="Helical" evidence="2">
    <location>
        <begin position="237"/>
        <end position="255"/>
    </location>
</feature>
<dbReference type="Pfam" id="PF04235">
    <property type="entry name" value="DUF418"/>
    <property type="match status" value="1"/>
</dbReference>
<dbReference type="InterPro" id="IPR052529">
    <property type="entry name" value="Bact_Transport_Assoc"/>
</dbReference>
<accession>A0A941B0N2</accession>
<feature type="domain" description="DUF418" evidence="3">
    <location>
        <begin position="177"/>
        <end position="333"/>
    </location>
</feature>
<evidence type="ECO:0000256" key="2">
    <source>
        <dbReference type="SAM" id="Phobius"/>
    </source>
</evidence>
<dbReference type="InterPro" id="IPR007349">
    <property type="entry name" value="DUF418"/>
</dbReference>
<protein>
    <submittedName>
        <fullName evidence="4">DUF418 domain-containing protein</fullName>
    </submittedName>
</protein>
<comment type="caution">
    <text evidence="4">The sequence shown here is derived from an EMBL/GenBank/DDBJ whole genome shotgun (WGS) entry which is preliminary data.</text>
</comment>
<reference evidence="4" key="1">
    <citation type="submission" date="2021-04" db="EMBL/GenBank/DDBJ databases">
        <title>Genome seq and assembly of Streptomyces sp. RG38.</title>
        <authorList>
            <person name="Chhetri G."/>
        </authorList>
    </citation>
    <scope>NUCLEOTIDE SEQUENCE</scope>
    <source>
        <strain evidence="4">RG38</strain>
    </source>
</reference>
<dbReference type="EMBL" id="JAGPNL010000003">
    <property type="protein sequence ID" value="MBQ0827515.1"/>
    <property type="molecule type" value="Genomic_DNA"/>
</dbReference>
<sequence>MAGPYPLTGGGPGAPLADRVVAWLLTALVAGKFSFLFSFLFGYGFALQRRSARQAGVPFAPRHLRRVLGLFGIGLVHAVLLYPGDILTTYAVLALVLYGLRGLSPRAALRLAAGLLAGLAALLLAYGLLTVALTDPATAPTPAPAGGPPGPAAAFATALLYAPHKLAGFLAGLAAAKWSLAERRGRDRQWQRRVVVRWLPVGLAGGAFSACCTAGPLDGRWFLAGRAVSVLTGPALAAAYACGLLLLLDAVGPAAGRVLAAAGRLSLTHYLTQSLVLAWVFTGPGLARYGRVGSAALLLGCLALYAAQLAVSARLAPHVRYGPAEWLLRALTRARRPGRPAPGPDRPEAAPRPAP</sequence>
<keyword evidence="2" id="KW-0472">Membrane</keyword>
<feature type="transmembrane region" description="Helical" evidence="2">
    <location>
        <begin position="111"/>
        <end position="133"/>
    </location>
</feature>
<evidence type="ECO:0000259" key="3">
    <source>
        <dbReference type="Pfam" id="PF04235"/>
    </source>
</evidence>
<evidence type="ECO:0000313" key="4">
    <source>
        <dbReference type="EMBL" id="MBQ0827515.1"/>
    </source>
</evidence>
<feature type="transmembrane region" description="Helical" evidence="2">
    <location>
        <begin position="20"/>
        <end position="43"/>
    </location>
</feature>
<feature type="transmembrane region" description="Helical" evidence="2">
    <location>
        <begin position="292"/>
        <end position="311"/>
    </location>
</feature>
<feature type="transmembrane region" description="Helical" evidence="2">
    <location>
        <begin position="64"/>
        <end position="81"/>
    </location>
</feature>
<feature type="transmembrane region" description="Helical" evidence="2">
    <location>
        <begin position="87"/>
        <end position="104"/>
    </location>
</feature>
<gene>
    <name evidence="4" type="ORF">J5Y05_13490</name>
</gene>
<dbReference type="PANTHER" id="PTHR30590">
    <property type="entry name" value="INNER MEMBRANE PROTEIN"/>
    <property type="match status" value="1"/>
</dbReference>
<feature type="transmembrane region" description="Helical" evidence="2">
    <location>
        <begin position="267"/>
        <end position="286"/>
    </location>
</feature>
<evidence type="ECO:0000313" key="5">
    <source>
        <dbReference type="Proteomes" id="UP000677875"/>
    </source>
</evidence>
<dbReference type="PANTHER" id="PTHR30590:SF2">
    <property type="entry name" value="INNER MEMBRANE PROTEIN"/>
    <property type="match status" value="1"/>
</dbReference>
<keyword evidence="5" id="KW-1185">Reference proteome</keyword>
<feature type="region of interest" description="Disordered" evidence="1">
    <location>
        <begin position="335"/>
        <end position="355"/>
    </location>
</feature>
<keyword evidence="2" id="KW-0812">Transmembrane</keyword>
<organism evidence="4 5">
    <name type="scientific">Streptomyces tagetis</name>
    <dbReference type="NCBI Taxonomy" id="2820809"/>
    <lineage>
        <taxon>Bacteria</taxon>
        <taxon>Bacillati</taxon>
        <taxon>Actinomycetota</taxon>
        <taxon>Actinomycetes</taxon>
        <taxon>Kitasatosporales</taxon>
        <taxon>Streptomycetaceae</taxon>
        <taxon>Streptomyces</taxon>
    </lineage>
</organism>
<feature type="transmembrane region" description="Helical" evidence="2">
    <location>
        <begin position="195"/>
        <end position="217"/>
    </location>
</feature>
<feature type="compositionally biased region" description="Pro residues" evidence="1">
    <location>
        <begin position="339"/>
        <end position="355"/>
    </location>
</feature>
<keyword evidence="2" id="KW-1133">Transmembrane helix</keyword>
<dbReference type="Proteomes" id="UP000677875">
    <property type="component" value="Unassembled WGS sequence"/>
</dbReference>